<dbReference type="PANTHER" id="PTHR30035">
    <property type="entry name" value="LIPOPROTEIN VACJ-RELATED"/>
    <property type="match status" value="1"/>
</dbReference>
<dbReference type="PANTHER" id="PTHR30035:SF3">
    <property type="entry name" value="INTERMEMBRANE PHOSPHOLIPID TRANSPORT SYSTEM LIPOPROTEIN MLAA"/>
    <property type="match status" value="1"/>
</dbReference>
<comment type="similarity">
    <text evidence="1">Belongs to the MlaA family.</text>
</comment>
<feature type="signal peptide" evidence="3">
    <location>
        <begin position="1"/>
        <end position="19"/>
    </location>
</feature>
<dbReference type="PROSITE" id="PS51257">
    <property type="entry name" value="PROKAR_LIPOPROTEIN"/>
    <property type="match status" value="1"/>
</dbReference>
<reference evidence="4 5" key="1">
    <citation type="submission" date="2017-03" db="EMBL/GenBank/DDBJ databases">
        <title>Comparative genomics of honeybee gut symbionts reveal geographically distinct and subgroup specific antibiotic resistance.</title>
        <authorList>
            <person name="Ludvigsen J."/>
            <person name="Porcellato D."/>
            <person name="Labee-Lund T.M."/>
            <person name="Amdam G.V."/>
            <person name="Rudi K."/>
        </authorList>
    </citation>
    <scope>NUCLEOTIDE SEQUENCE [LARGE SCALE GENOMIC DNA]</scope>
    <source>
        <strain evidence="4 5">A-4-12</strain>
    </source>
</reference>
<dbReference type="InterPro" id="IPR007428">
    <property type="entry name" value="MlaA"/>
</dbReference>
<evidence type="ECO:0000313" key="5">
    <source>
        <dbReference type="Proteomes" id="UP000194968"/>
    </source>
</evidence>
<protein>
    <submittedName>
        <fullName evidence="4">ABC transporter permease</fullName>
    </submittedName>
</protein>
<dbReference type="AlphaFoldDB" id="A0A242NVX5"/>
<dbReference type="RefSeq" id="WP_086320248.1">
    <property type="nucleotide sequence ID" value="NZ_NASD01000003.1"/>
</dbReference>
<gene>
    <name evidence="4" type="ORF">B6D06_03520</name>
</gene>
<dbReference type="GO" id="GO:0120010">
    <property type="term" value="P:intermembrane phospholipid transfer"/>
    <property type="evidence" value="ECO:0007669"/>
    <property type="project" value="TreeGrafter"/>
</dbReference>
<dbReference type="EMBL" id="NASK01000083">
    <property type="protein sequence ID" value="OTQ50907.1"/>
    <property type="molecule type" value="Genomic_DNA"/>
</dbReference>
<comment type="caution">
    <text evidence="4">The sequence shown here is derived from an EMBL/GenBank/DDBJ whole genome shotgun (WGS) entry which is preliminary data.</text>
</comment>
<name>A0A242NVX5_9GAMM</name>
<evidence type="ECO:0000256" key="1">
    <source>
        <dbReference type="ARBA" id="ARBA00010634"/>
    </source>
</evidence>
<dbReference type="Pfam" id="PF04333">
    <property type="entry name" value="MlaA"/>
    <property type="match status" value="1"/>
</dbReference>
<keyword evidence="2 3" id="KW-0732">Signal</keyword>
<proteinExistence type="inferred from homology"/>
<dbReference type="PRINTS" id="PR01805">
    <property type="entry name" value="VACJLIPOPROT"/>
</dbReference>
<evidence type="ECO:0000313" key="4">
    <source>
        <dbReference type="EMBL" id="OTQ50907.1"/>
    </source>
</evidence>
<evidence type="ECO:0000256" key="2">
    <source>
        <dbReference type="ARBA" id="ARBA00022729"/>
    </source>
</evidence>
<dbReference type="Proteomes" id="UP000194968">
    <property type="component" value="Unassembled WGS sequence"/>
</dbReference>
<sequence>MRKKIIGMMFSVLALTGCATYQPETNSYSDPLSGFNKTMFNVNYYALDPYILRPAAVVWKDYVPTPVRKGVVNFSSNLSEPASMVNSALQGEGHEAGKHLARFFINTVFGVAGLFDVASVADPQLQKGPKRGFGDTLGHYDVPYGPYVVLPFYGSATLRQEGGDLIDTLYPPLVWIDWQWALVRGVFDGIEARAVAIEYEDLIKNSDDPYNFMRNAYFQRNDFNASGGKVDEQKEQQRQQSINGILDEIDAQ</sequence>
<dbReference type="OrthoDB" id="9785326at2"/>
<accession>A0A242NVX5</accession>
<evidence type="ECO:0000256" key="3">
    <source>
        <dbReference type="SAM" id="SignalP"/>
    </source>
</evidence>
<organism evidence="4 5">
    <name type="scientific">Gilliamella apis</name>
    <dbReference type="NCBI Taxonomy" id="1970738"/>
    <lineage>
        <taxon>Bacteria</taxon>
        <taxon>Pseudomonadati</taxon>
        <taxon>Pseudomonadota</taxon>
        <taxon>Gammaproteobacteria</taxon>
        <taxon>Orbales</taxon>
        <taxon>Orbaceae</taxon>
        <taxon>Gilliamella</taxon>
    </lineage>
</organism>
<feature type="chain" id="PRO_5013032113" evidence="3">
    <location>
        <begin position="20"/>
        <end position="252"/>
    </location>
</feature>
<dbReference type="GO" id="GO:0016020">
    <property type="term" value="C:membrane"/>
    <property type="evidence" value="ECO:0007669"/>
    <property type="project" value="InterPro"/>
</dbReference>